<reference evidence="4 5" key="1">
    <citation type="submission" date="2019-07" db="EMBL/GenBank/DDBJ databases">
        <title>De Novo Assembly of kiwifruit Actinidia rufa.</title>
        <authorList>
            <person name="Sugita-Konishi S."/>
            <person name="Sato K."/>
            <person name="Mori E."/>
            <person name="Abe Y."/>
            <person name="Kisaki G."/>
            <person name="Hamano K."/>
            <person name="Suezawa K."/>
            <person name="Otani M."/>
            <person name="Fukuda T."/>
            <person name="Manabe T."/>
            <person name="Gomi K."/>
            <person name="Tabuchi M."/>
            <person name="Akimitsu K."/>
            <person name="Kataoka I."/>
        </authorList>
    </citation>
    <scope>NUCLEOTIDE SEQUENCE [LARGE SCALE GENOMIC DNA]</scope>
    <source>
        <strain evidence="5">cv. Fuchu</strain>
    </source>
</reference>
<keyword evidence="4" id="KW-0472">Membrane</keyword>
<evidence type="ECO:0000313" key="5">
    <source>
        <dbReference type="Proteomes" id="UP000585474"/>
    </source>
</evidence>
<feature type="domain" description="Malectin-like" evidence="3">
    <location>
        <begin position="116"/>
        <end position="236"/>
    </location>
</feature>
<feature type="region of interest" description="Disordered" evidence="2">
    <location>
        <begin position="1"/>
        <end position="22"/>
    </location>
</feature>
<dbReference type="GO" id="GO:0016301">
    <property type="term" value="F:kinase activity"/>
    <property type="evidence" value="ECO:0007669"/>
    <property type="project" value="UniProtKB-KW"/>
</dbReference>
<keyword evidence="5" id="KW-1185">Reference proteome</keyword>
<dbReference type="InterPro" id="IPR024788">
    <property type="entry name" value="Malectin-like_Carb-bd_dom"/>
</dbReference>
<dbReference type="AlphaFoldDB" id="A0A7J0FES3"/>
<keyword evidence="4" id="KW-0418">Kinase</keyword>
<keyword evidence="4" id="KW-0812">Transmembrane</keyword>
<dbReference type="Proteomes" id="UP000585474">
    <property type="component" value="Unassembled WGS sequence"/>
</dbReference>
<organism evidence="4 5">
    <name type="scientific">Actinidia rufa</name>
    <dbReference type="NCBI Taxonomy" id="165716"/>
    <lineage>
        <taxon>Eukaryota</taxon>
        <taxon>Viridiplantae</taxon>
        <taxon>Streptophyta</taxon>
        <taxon>Embryophyta</taxon>
        <taxon>Tracheophyta</taxon>
        <taxon>Spermatophyta</taxon>
        <taxon>Magnoliopsida</taxon>
        <taxon>eudicotyledons</taxon>
        <taxon>Gunneridae</taxon>
        <taxon>Pentapetalae</taxon>
        <taxon>asterids</taxon>
        <taxon>Ericales</taxon>
        <taxon>Actinidiaceae</taxon>
        <taxon>Actinidia</taxon>
    </lineage>
</organism>
<dbReference type="PANTHER" id="PTHR45631">
    <property type="entry name" value="OS07G0107800 PROTEIN-RELATED"/>
    <property type="match status" value="1"/>
</dbReference>
<evidence type="ECO:0000313" key="4">
    <source>
        <dbReference type="EMBL" id="GFY97113.1"/>
    </source>
</evidence>
<dbReference type="EMBL" id="BJWL01000011">
    <property type="protein sequence ID" value="GFY97113.1"/>
    <property type="molecule type" value="Genomic_DNA"/>
</dbReference>
<evidence type="ECO:0000259" key="3">
    <source>
        <dbReference type="Pfam" id="PF12819"/>
    </source>
</evidence>
<dbReference type="Pfam" id="PF12819">
    <property type="entry name" value="Malectin_like"/>
    <property type="match status" value="1"/>
</dbReference>
<comment type="subcellular location">
    <subcellularLocation>
        <location evidence="1">Membrane</location>
        <topology evidence="1">Single-pass membrane protein</topology>
    </subcellularLocation>
</comment>
<dbReference type="OrthoDB" id="2017114at2759"/>
<proteinExistence type="predicted"/>
<evidence type="ECO:0000256" key="1">
    <source>
        <dbReference type="ARBA" id="ARBA00004167"/>
    </source>
</evidence>
<name>A0A7J0FES3_9ERIC</name>
<sequence length="278" mass="31433">MPVPPPHSSSPPPLPPLSPVAPPRSIIHGWKNSRRTRGRRVCNLRWSWRGPVLQFTEGEGEGECGERSGDRRGLRVYAMVAERSGVPRRPALQQWWLPAAEVHGQIPQDKSGFISIDCGIQEGYTEESTYYSSDANFVDTGINYNVSAEYRAADLDPRLASLRSFPQGTRNCYTLRPEQGKNNSYLIRAWFLYGNYDGQNSFPKFDLYIGVNLWEKIGISNNASYKTEIMYVPSTDIYTRMSVEYSLDAWHPMCGTMWARIEEEISLSASARAANELP</sequence>
<dbReference type="GO" id="GO:0016020">
    <property type="term" value="C:membrane"/>
    <property type="evidence" value="ECO:0007669"/>
    <property type="project" value="UniProtKB-SubCell"/>
</dbReference>
<evidence type="ECO:0000256" key="2">
    <source>
        <dbReference type="SAM" id="MobiDB-lite"/>
    </source>
</evidence>
<protein>
    <submittedName>
        <fullName evidence="4">Leucine-rich repeat transmembrane protein kinase protein</fullName>
    </submittedName>
</protein>
<gene>
    <name evidence="4" type="ORF">Acr_11g0014190</name>
</gene>
<keyword evidence="4" id="KW-0808">Transferase</keyword>
<comment type="caution">
    <text evidence="4">The sequence shown here is derived from an EMBL/GenBank/DDBJ whole genome shotgun (WGS) entry which is preliminary data.</text>
</comment>
<accession>A0A7J0FES3</accession>
<dbReference type="PANTHER" id="PTHR45631:SF202">
    <property type="entry name" value="SENESCENCE-INDUCED RECEPTOR-LIKE SERINE_THREONINE-PROTEIN KINASE"/>
    <property type="match status" value="1"/>
</dbReference>